<evidence type="ECO:0000313" key="2">
    <source>
        <dbReference type="EMBL" id="ARU59946.1"/>
    </source>
</evidence>
<name>A0A1Y0IJE5_9BACL</name>
<feature type="compositionally biased region" description="Basic and acidic residues" evidence="1">
    <location>
        <begin position="124"/>
        <end position="136"/>
    </location>
</feature>
<keyword evidence="3" id="KW-1185">Reference proteome</keyword>
<sequence>MEVSALKNSIHFIILLLVGMLLTACQSTIDPVHQEYIESYGWHVEKLIDQSTLPKNSLTEVMLENYQASGVDLAPYAGQELTATRYELEEEIGGRSVTAVLYEADGKIVAGHVVHPHQSPGVHPMDDRENVMKQEE</sequence>
<dbReference type="AlphaFoldDB" id="A0A1Y0IJE5"/>
<evidence type="ECO:0000256" key="1">
    <source>
        <dbReference type="SAM" id="MobiDB-lite"/>
    </source>
</evidence>
<organism evidence="2 3">
    <name type="scientific">Tumebacillus avium</name>
    <dbReference type="NCBI Taxonomy" id="1903704"/>
    <lineage>
        <taxon>Bacteria</taxon>
        <taxon>Bacillati</taxon>
        <taxon>Bacillota</taxon>
        <taxon>Bacilli</taxon>
        <taxon>Bacillales</taxon>
        <taxon>Alicyclobacillaceae</taxon>
        <taxon>Tumebacillus</taxon>
    </lineage>
</organism>
<evidence type="ECO:0000313" key="3">
    <source>
        <dbReference type="Proteomes" id="UP000195437"/>
    </source>
</evidence>
<feature type="region of interest" description="Disordered" evidence="1">
    <location>
        <begin position="115"/>
        <end position="136"/>
    </location>
</feature>
<gene>
    <name evidence="2" type="ORF">CBW65_01880</name>
</gene>
<proteinExistence type="predicted"/>
<dbReference type="EMBL" id="CP021434">
    <property type="protein sequence ID" value="ARU59946.1"/>
    <property type="molecule type" value="Genomic_DNA"/>
</dbReference>
<reference evidence="3" key="1">
    <citation type="submission" date="2017-05" db="EMBL/GenBank/DDBJ databases">
        <authorList>
            <person name="Sung H."/>
        </authorList>
    </citation>
    <scope>NUCLEOTIDE SEQUENCE [LARGE SCALE GENOMIC DNA]</scope>
    <source>
        <strain evidence="3">AR23208</strain>
    </source>
</reference>
<dbReference type="PROSITE" id="PS51257">
    <property type="entry name" value="PROKAR_LIPOPROTEIN"/>
    <property type="match status" value="1"/>
</dbReference>
<dbReference type="KEGG" id="tum:CBW65_01880"/>
<protein>
    <submittedName>
        <fullName evidence="2">Uncharacterized protein</fullName>
    </submittedName>
</protein>
<dbReference type="Proteomes" id="UP000195437">
    <property type="component" value="Chromosome"/>
</dbReference>
<accession>A0A1Y0IJE5</accession>